<dbReference type="InterPro" id="IPR046153">
    <property type="entry name" value="DUF6155"/>
</dbReference>
<evidence type="ECO:0000313" key="2">
    <source>
        <dbReference type="Proteomes" id="UP000005697"/>
    </source>
</evidence>
<dbReference type="STRING" id="888743.HMPREF9141_1809"/>
<name>F0F892_9BACT</name>
<proteinExistence type="predicted"/>
<dbReference type="EMBL" id="AEWX01000025">
    <property type="protein sequence ID" value="EGC19687.1"/>
    <property type="molecule type" value="Genomic_DNA"/>
</dbReference>
<dbReference type="AlphaFoldDB" id="F0F892"/>
<gene>
    <name evidence="1" type="ORF">HMPREF9141_1809</name>
</gene>
<reference evidence="1 2" key="1">
    <citation type="submission" date="2011-01" db="EMBL/GenBank/DDBJ databases">
        <authorList>
            <person name="Muzny D."/>
            <person name="Qin X."/>
            <person name="Deng J."/>
            <person name="Jiang H."/>
            <person name="Liu Y."/>
            <person name="Qu J."/>
            <person name="Song X.-Z."/>
            <person name="Zhang L."/>
            <person name="Thornton R."/>
            <person name="Coyle M."/>
            <person name="Francisco L."/>
            <person name="Jackson L."/>
            <person name="Javaid M."/>
            <person name="Korchina V."/>
            <person name="Kovar C."/>
            <person name="Mata R."/>
            <person name="Mathew T."/>
            <person name="Ngo R."/>
            <person name="Nguyen L."/>
            <person name="Nguyen N."/>
            <person name="Okwuonu G."/>
            <person name="Ongeri F."/>
            <person name="Pham C."/>
            <person name="Simmons D."/>
            <person name="Wilczek-Boney K."/>
            <person name="Hale W."/>
            <person name="Jakkamsetti A."/>
            <person name="Pham P."/>
            <person name="Ruth R."/>
            <person name="San Lucas F."/>
            <person name="Warren J."/>
            <person name="Zhang J."/>
            <person name="Zhao Z."/>
            <person name="Zhou C."/>
            <person name="Zhu D."/>
            <person name="Lee S."/>
            <person name="Bess C."/>
            <person name="Blankenburg K."/>
            <person name="Forbes L."/>
            <person name="Fu Q."/>
            <person name="Gubbala S."/>
            <person name="Hirani K."/>
            <person name="Jayaseelan J.C."/>
            <person name="Lara F."/>
            <person name="Munidasa M."/>
            <person name="Palculict T."/>
            <person name="Patil S."/>
            <person name="Pu L.-L."/>
            <person name="Saada N."/>
            <person name="Tang L."/>
            <person name="Weissenberger G."/>
            <person name="Zhu Y."/>
            <person name="Hemphill L."/>
            <person name="Shang Y."/>
            <person name="Youmans B."/>
            <person name="Ayvaz T."/>
            <person name="Ross M."/>
            <person name="Santibanez J."/>
            <person name="Aqrawi P."/>
            <person name="Gross S."/>
            <person name="Joshi V."/>
            <person name="Fowler G."/>
            <person name="Nazareth L."/>
            <person name="Reid J."/>
            <person name="Worley K."/>
            <person name="Petrosino J."/>
            <person name="Highlander S."/>
            <person name="Gibbs R."/>
        </authorList>
    </citation>
    <scope>NUCLEOTIDE SEQUENCE [LARGE SCALE GENOMIC DNA]</scope>
    <source>
        <strain evidence="1 2">DSM 16608</strain>
    </source>
</reference>
<sequence>MFLVNANREDSGMGKLRLKKHLAALPKEDVIRLVLDLYDANKEAKMYLETYLTPDYSVALEKYKKIIRDEFFPARGFSDKPSFATCRKAISDFKKLKADAISLGDLMLYYIELGCEYTMTFGDMWEQYYTTLETNFDKALKHICEYGLEEHFRQRIKSMLNSTDCGWGFSDTLWDMYYEHFGYQD</sequence>
<dbReference type="Proteomes" id="UP000005697">
    <property type="component" value="Unassembled WGS sequence"/>
</dbReference>
<accession>F0F892</accession>
<comment type="caution">
    <text evidence="1">The sequence shown here is derived from an EMBL/GenBank/DDBJ whole genome shotgun (WGS) entry which is preliminary data.</text>
</comment>
<dbReference type="Pfam" id="PF19652">
    <property type="entry name" value="DUF6155"/>
    <property type="match status" value="1"/>
</dbReference>
<protein>
    <submittedName>
        <fullName evidence="1">Uncharacterized protein</fullName>
    </submittedName>
</protein>
<evidence type="ECO:0000313" key="1">
    <source>
        <dbReference type="EMBL" id="EGC19687.1"/>
    </source>
</evidence>
<keyword evidence="2" id="KW-1185">Reference proteome</keyword>
<dbReference type="eggNOG" id="ENOG50336CU">
    <property type="taxonomic scope" value="Bacteria"/>
</dbReference>
<dbReference type="HOGENOM" id="CLU_122246_2_0_10"/>
<organism evidence="1 2">
    <name type="scientific">Prevotella multiformis DSM 16608</name>
    <dbReference type="NCBI Taxonomy" id="888743"/>
    <lineage>
        <taxon>Bacteria</taxon>
        <taxon>Pseudomonadati</taxon>
        <taxon>Bacteroidota</taxon>
        <taxon>Bacteroidia</taxon>
        <taxon>Bacteroidales</taxon>
        <taxon>Prevotellaceae</taxon>
        <taxon>Prevotella</taxon>
    </lineage>
</organism>